<evidence type="ECO:0000256" key="4">
    <source>
        <dbReference type="ARBA" id="ARBA00022989"/>
    </source>
</evidence>
<dbReference type="PIRSF" id="PIRSF035875">
    <property type="entry name" value="RNase_BN"/>
    <property type="match status" value="1"/>
</dbReference>
<evidence type="ECO:0000256" key="2">
    <source>
        <dbReference type="ARBA" id="ARBA00022475"/>
    </source>
</evidence>
<dbReference type="STRING" id="375175.AYR53_02335"/>
<dbReference type="GO" id="GO:0005886">
    <property type="term" value="C:plasma membrane"/>
    <property type="evidence" value="ECO:0007669"/>
    <property type="project" value="UniProtKB-SubCell"/>
</dbReference>
<dbReference type="NCBIfam" id="TIGR00765">
    <property type="entry name" value="yihY_not_rbn"/>
    <property type="match status" value="1"/>
</dbReference>
<evidence type="ECO:0000256" key="5">
    <source>
        <dbReference type="ARBA" id="ARBA00023136"/>
    </source>
</evidence>
<sequence length="305" mass="34233">MNKKKIKRWQTKLQPIIEQYQAANISRNAVVVAYYALLSIFPLMIFLGNLLPLLDLKVDDVLKYIKVLVPASIYHNLLPLIKSFLTNGNGGLLSIGALVTLWSASKGIVNLRKSVNDVYGIKTPQNALISRIISVLLTLVFILIMMALVLAFGFGQDILNYVVPRLQLPPLILQLFAQLRLPVAGIMLLILLMLLLYMIPNAKLHFRCILPGAILTAAGWLILAQVFAIYVRYFASSVTSYGAIGAFIILMFWLDFIAEILLLSSFVNRLTEEHFYGEIKPSKGKVRDFIENRQQKKDSKPSAND</sequence>
<evidence type="ECO:0000256" key="1">
    <source>
        <dbReference type="ARBA" id="ARBA00004651"/>
    </source>
</evidence>
<comment type="subcellular location">
    <subcellularLocation>
        <location evidence="1">Cell membrane</location>
        <topology evidence="1">Multi-pass membrane protein</topology>
    </subcellularLocation>
</comment>
<dbReference type="RefSeq" id="WP_082920423.1">
    <property type="nucleotide sequence ID" value="NZ_CP014873.1"/>
</dbReference>
<dbReference type="Proteomes" id="UP000078582">
    <property type="component" value="Chromosome"/>
</dbReference>
<keyword evidence="4" id="KW-1133">Transmembrane helix</keyword>
<dbReference type="AlphaFoldDB" id="A0A192H094"/>
<evidence type="ECO:0000256" key="3">
    <source>
        <dbReference type="ARBA" id="ARBA00022692"/>
    </source>
</evidence>
<keyword evidence="3" id="KW-0812">Transmembrane</keyword>
<dbReference type="PANTHER" id="PTHR30213:SF0">
    <property type="entry name" value="UPF0761 MEMBRANE PROTEIN YIHY"/>
    <property type="match status" value="1"/>
</dbReference>
<evidence type="ECO:0000313" key="7">
    <source>
        <dbReference type="Proteomes" id="UP000078582"/>
    </source>
</evidence>
<evidence type="ECO:0000313" key="6">
    <source>
        <dbReference type="EMBL" id="ANK61703.1"/>
    </source>
</evidence>
<dbReference type="InterPro" id="IPR017039">
    <property type="entry name" value="Virul_fac_BrkB"/>
</dbReference>
<dbReference type="GeneID" id="42981074"/>
<dbReference type="PANTHER" id="PTHR30213">
    <property type="entry name" value="INNER MEMBRANE PROTEIN YHJD"/>
    <property type="match status" value="1"/>
</dbReference>
<dbReference type="EMBL" id="CP014873">
    <property type="protein sequence ID" value="ANK61703.1"/>
    <property type="molecule type" value="Genomic_DNA"/>
</dbReference>
<dbReference type="Pfam" id="PF03631">
    <property type="entry name" value="Virul_fac_BrkB"/>
    <property type="match status" value="1"/>
</dbReference>
<keyword evidence="7" id="KW-1185">Reference proteome</keyword>
<accession>A0A192H094</accession>
<organism evidence="6 7">
    <name type="scientific">Loigolactobacillus backii</name>
    <dbReference type="NCBI Taxonomy" id="375175"/>
    <lineage>
        <taxon>Bacteria</taxon>
        <taxon>Bacillati</taxon>
        <taxon>Bacillota</taxon>
        <taxon>Bacilli</taxon>
        <taxon>Lactobacillales</taxon>
        <taxon>Lactobacillaceae</taxon>
        <taxon>Loigolactobacillus</taxon>
    </lineage>
</organism>
<reference evidence="6 7" key="1">
    <citation type="submission" date="2016-03" db="EMBL/GenBank/DDBJ databases">
        <title>Pediococcus and Lactobacillus from brewery environment - whole genome sequencing and assembly.</title>
        <authorList>
            <person name="Behr J."/>
            <person name="Geissler A.J."/>
            <person name="Vogel R.F."/>
        </authorList>
    </citation>
    <scope>NUCLEOTIDE SEQUENCE [LARGE SCALE GENOMIC DNA]</scope>
    <source>
        <strain evidence="6 7">TMW 1.1989</strain>
    </source>
</reference>
<keyword evidence="5" id="KW-0472">Membrane</keyword>
<name>A0A192H094_9LACO</name>
<protein>
    <submittedName>
        <fullName evidence="6">Ribonuclease BN</fullName>
    </submittedName>
</protein>
<keyword evidence="2" id="KW-1003">Cell membrane</keyword>
<gene>
    <name evidence="6" type="ORF">AYR53_02335</name>
</gene>
<proteinExistence type="predicted"/>